<gene>
    <name evidence="9" type="primary">cmk</name>
    <name evidence="12" type="ORF">FYJ68_02815</name>
</gene>
<keyword evidence="4 9" id="KW-0418">Kinase</keyword>
<feature type="binding site" evidence="9">
    <location>
        <begin position="7"/>
        <end position="15"/>
    </location>
    <ligand>
        <name>ATP</name>
        <dbReference type="ChEBI" id="CHEBI:30616"/>
    </ligand>
</feature>
<evidence type="ECO:0000256" key="6">
    <source>
        <dbReference type="ARBA" id="ARBA00023315"/>
    </source>
</evidence>
<dbReference type="AlphaFoldDB" id="A0A6N7XM48"/>
<keyword evidence="3 9" id="KW-0547">Nucleotide-binding</keyword>
<evidence type="ECO:0000313" key="12">
    <source>
        <dbReference type="EMBL" id="MST72044.1"/>
    </source>
</evidence>
<comment type="caution">
    <text evidence="12">The sequence shown here is derived from an EMBL/GenBank/DDBJ whole genome shotgun (WGS) entry which is preliminary data.</text>
</comment>
<keyword evidence="2 9" id="KW-0808">Transferase</keyword>
<evidence type="ECO:0000256" key="7">
    <source>
        <dbReference type="ARBA" id="ARBA00047615"/>
    </source>
</evidence>
<evidence type="ECO:0000259" key="11">
    <source>
        <dbReference type="SMART" id="SM00563"/>
    </source>
</evidence>
<proteinExistence type="inferred from homology"/>
<evidence type="ECO:0000313" key="13">
    <source>
        <dbReference type="Proteomes" id="UP000469325"/>
    </source>
</evidence>
<feature type="compositionally biased region" description="Basic and acidic residues" evidence="10">
    <location>
        <begin position="169"/>
        <end position="191"/>
    </location>
</feature>
<evidence type="ECO:0000256" key="10">
    <source>
        <dbReference type="SAM" id="MobiDB-lite"/>
    </source>
</evidence>
<dbReference type="InterPro" id="IPR002123">
    <property type="entry name" value="Plipid/glycerol_acylTrfase"/>
</dbReference>
<feature type="region of interest" description="Disordered" evidence="10">
    <location>
        <begin position="153"/>
        <end position="207"/>
    </location>
</feature>
<evidence type="ECO:0000256" key="8">
    <source>
        <dbReference type="ARBA" id="ARBA00048478"/>
    </source>
</evidence>
<evidence type="ECO:0000256" key="1">
    <source>
        <dbReference type="ARBA" id="ARBA00009427"/>
    </source>
</evidence>
<dbReference type="CDD" id="cd02020">
    <property type="entry name" value="CMPK"/>
    <property type="match status" value="1"/>
</dbReference>
<dbReference type="SUPFAM" id="SSF69593">
    <property type="entry name" value="Glycerol-3-phosphate (1)-acyltransferase"/>
    <property type="match status" value="1"/>
</dbReference>
<evidence type="ECO:0000256" key="9">
    <source>
        <dbReference type="HAMAP-Rule" id="MF_00238"/>
    </source>
</evidence>
<dbReference type="SUPFAM" id="SSF52540">
    <property type="entry name" value="P-loop containing nucleoside triphosphate hydrolases"/>
    <property type="match status" value="1"/>
</dbReference>
<dbReference type="GO" id="GO:0003841">
    <property type="term" value="F:1-acylglycerol-3-phosphate O-acyltransferase activity"/>
    <property type="evidence" value="ECO:0007669"/>
    <property type="project" value="TreeGrafter"/>
</dbReference>
<accession>A0A6N7XM48</accession>
<dbReference type="GO" id="GO:0036431">
    <property type="term" value="F:dCMP kinase activity"/>
    <property type="evidence" value="ECO:0007669"/>
    <property type="project" value="InterPro"/>
</dbReference>
<feature type="compositionally biased region" description="Low complexity" evidence="10">
    <location>
        <begin position="244"/>
        <end position="258"/>
    </location>
</feature>
<evidence type="ECO:0000256" key="5">
    <source>
        <dbReference type="ARBA" id="ARBA00022840"/>
    </source>
</evidence>
<comment type="catalytic activity">
    <reaction evidence="8 9">
        <text>CMP + ATP = CDP + ADP</text>
        <dbReference type="Rhea" id="RHEA:11600"/>
        <dbReference type="ChEBI" id="CHEBI:30616"/>
        <dbReference type="ChEBI" id="CHEBI:58069"/>
        <dbReference type="ChEBI" id="CHEBI:60377"/>
        <dbReference type="ChEBI" id="CHEBI:456216"/>
        <dbReference type="EC" id="2.7.4.25"/>
    </reaction>
</comment>
<dbReference type="GO" id="GO:0005737">
    <property type="term" value="C:cytoplasm"/>
    <property type="evidence" value="ECO:0007669"/>
    <property type="project" value="UniProtKB-SubCell"/>
</dbReference>
<dbReference type="InterPro" id="IPR003136">
    <property type="entry name" value="Cytidylate_kin"/>
</dbReference>
<comment type="similarity">
    <text evidence="1 9">Belongs to the cytidylate kinase family. Type 1 subfamily.</text>
</comment>
<keyword evidence="9" id="KW-0963">Cytoplasm</keyword>
<dbReference type="PANTHER" id="PTHR10434">
    <property type="entry name" value="1-ACYL-SN-GLYCEROL-3-PHOSPHATE ACYLTRANSFERASE"/>
    <property type="match status" value="1"/>
</dbReference>
<dbReference type="InterPro" id="IPR027417">
    <property type="entry name" value="P-loop_NTPase"/>
</dbReference>
<protein>
    <recommendedName>
        <fullName evidence="9">Cytidylate kinase</fullName>
        <shortName evidence="9">CK</shortName>
        <ecNumber evidence="9">2.7.4.25</ecNumber>
    </recommendedName>
    <alternativeName>
        <fullName evidence="9">Cytidine monophosphate kinase</fullName>
        <shortName evidence="9">CMP kinase</shortName>
    </alternativeName>
</protein>
<dbReference type="GO" id="GO:0006220">
    <property type="term" value="P:pyrimidine nucleotide metabolic process"/>
    <property type="evidence" value="ECO:0007669"/>
    <property type="project" value="UniProtKB-UniRule"/>
</dbReference>
<evidence type="ECO:0000256" key="3">
    <source>
        <dbReference type="ARBA" id="ARBA00022741"/>
    </source>
</evidence>
<evidence type="ECO:0000256" key="4">
    <source>
        <dbReference type="ARBA" id="ARBA00022777"/>
    </source>
</evidence>
<keyword evidence="5 9" id="KW-0067">ATP-binding</keyword>
<dbReference type="GO" id="GO:0006654">
    <property type="term" value="P:phosphatidic acid biosynthetic process"/>
    <property type="evidence" value="ECO:0007669"/>
    <property type="project" value="TreeGrafter"/>
</dbReference>
<dbReference type="NCBIfam" id="TIGR00017">
    <property type="entry name" value="cmk"/>
    <property type="match status" value="1"/>
</dbReference>
<dbReference type="RefSeq" id="WP_326832178.1">
    <property type="nucleotide sequence ID" value="NZ_VUNC01000002.1"/>
</dbReference>
<dbReference type="HAMAP" id="MF_00238">
    <property type="entry name" value="Cytidyl_kinase_type1"/>
    <property type="match status" value="1"/>
</dbReference>
<dbReference type="InterPro" id="IPR011994">
    <property type="entry name" value="Cytidylate_kinase_dom"/>
</dbReference>
<dbReference type="Gene3D" id="3.40.50.300">
    <property type="entry name" value="P-loop containing nucleotide triphosphate hydrolases"/>
    <property type="match status" value="1"/>
</dbReference>
<dbReference type="SMART" id="SM00563">
    <property type="entry name" value="PlsC"/>
    <property type="match status" value="1"/>
</dbReference>
<dbReference type="EC" id="2.7.4.25" evidence="9"/>
<organism evidence="12 13">
    <name type="scientific">Olsenella porci</name>
    <dbReference type="NCBI Taxonomy" id="2652279"/>
    <lineage>
        <taxon>Bacteria</taxon>
        <taxon>Bacillati</taxon>
        <taxon>Actinomycetota</taxon>
        <taxon>Coriobacteriia</taxon>
        <taxon>Coriobacteriales</taxon>
        <taxon>Atopobiaceae</taxon>
        <taxon>Olsenella</taxon>
    </lineage>
</organism>
<keyword evidence="6" id="KW-0012">Acyltransferase</keyword>
<reference evidence="12 13" key="1">
    <citation type="submission" date="2019-08" db="EMBL/GenBank/DDBJ databases">
        <title>In-depth cultivation of the pig gut microbiome towards novel bacterial diversity and tailored functional studies.</title>
        <authorList>
            <person name="Wylensek D."/>
            <person name="Hitch T.C.A."/>
            <person name="Clavel T."/>
        </authorList>
    </citation>
    <scope>NUCLEOTIDE SEQUENCE [LARGE SCALE GENOMIC DNA]</scope>
    <source>
        <strain evidence="12 13">CA-Schmier-601-WT-1</strain>
    </source>
</reference>
<name>A0A6N7XM48_9ACTN</name>
<dbReference type="GO" id="GO:0005524">
    <property type="term" value="F:ATP binding"/>
    <property type="evidence" value="ECO:0007669"/>
    <property type="project" value="UniProtKB-UniRule"/>
</dbReference>
<comment type="catalytic activity">
    <reaction evidence="7 9">
        <text>dCMP + ATP = dCDP + ADP</text>
        <dbReference type="Rhea" id="RHEA:25094"/>
        <dbReference type="ChEBI" id="CHEBI:30616"/>
        <dbReference type="ChEBI" id="CHEBI:57566"/>
        <dbReference type="ChEBI" id="CHEBI:58593"/>
        <dbReference type="ChEBI" id="CHEBI:456216"/>
        <dbReference type="EC" id="2.7.4.25"/>
    </reaction>
</comment>
<dbReference type="Pfam" id="PF02224">
    <property type="entry name" value="Cytidylate_kin"/>
    <property type="match status" value="1"/>
</dbReference>
<feature type="region of interest" description="Disordered" evidence="10">
    <location>
        <begin position="227"/>
        <end position="314"/>
    </location>
</feature>
<feature type="compositionally biased region" description="Low complexity" evidence="10">
    <location>
        <begin position="265"/>
        <end position="289"/>
    </location>
</feature>
<dbReference type="PANTHER" id="PTHR10434:SF11">
    <property type="entry name" value="1-ACYL-SN-GLYCEROL-3-PHOSPHATE ACYLTRANSFERASE"/>
    <property type="match status" value="1"/>
</dbReference>
<evidence type="ECO:0000256" key="2">
    <source>
        <dbReference type="ARBA" id="ARBA00022679"/>
    </source>
</evidence>
<dbReference type="Pfam" id="PF01553">
    <property type="entry name" value="Acyltransferase"/>
    <property type="match status" value="1"/>
</dbReference>
<dbReference type="EMBL" id="VUNC01000002">
    <property type="protein sequence ID" value="MST72044.1"/>
    <property type="molecule type" value="Genomic_DNA"/>
</dbReference>
<dbReference type="CDD" id="cd07989">
    <property type="entry name" value="LPLAT_AGPAT-like"/>
    <property type="match status" value="1"/>
</dbReference>
<keyword evidence="13" id="KW-1185">Reference proteome</keyword>
<comment type="subcellular location">
    <subcellularLocation>
        <location evidence="9">Cytoplasm</location>
    </subcellularLocation>
</comment>
<sequence>MIVAIDGPAGSGKSTVARAVAKRCGLTYLDTGAMYRTVALRCLQRSIDLSNAEAVTAVARGCDISFGVAEDGSQTVSEAGEDVTSAIRTAEVDHNVSAAAAVPAVREAMVARQRELGSAGNVVAEGRDIGTVVFPNAEVKVFLTADPKARAHRRAVQRGGEAAGADTAEEQRILDDLVRRDRIDSTREDSPLRPAEGSVKMDSSSMTVEEEVQRIVSLMVAAGWRGKGADAAGGGEESGHEAAADSAGASGDSNGTASPEPVADGANAASSKEGAAGAKANGKAKVPGVPEGGVGGDVEKPVSPKVAAATETPARKRDRMRAFAGNSFDDYFDHDMRDFPAPSRAMLRFVAAVVGGVTKVLWPWTIEDGEKLWGDERGRVIVMNHTSMLDPICIIVSALFHGQRVRCVYKSEFDSAKIVTWLFSRAGAIPVVRGTADVKAVRRAERALKRGEMVLVFPEGTRVKSDDQEVTIHGGFALMAQLAKAPVQPMAIVGARDITPKGSHLKRFGRVYLKVGDCITFDELGVRGKKARNAKMEEVAMGRVYQLRDELRREHPGKM</sequence>
<feature type="domain" description="Phospholipid/glycerol acyltransferase" evidence="11">
    <location>
        <begin position="379"/>
        <end position="495"/>
    </location>
</feature>
<dbReference type="Proteomes" id="UP000469325">
    <property type="component" value="Unassembled WGS sequence"/>
</dbReference>